<feature type="compositionally biased region" description="Basic and acidic residues" evidence="1">
    <location>
        <begin position="7"/>
        <end position="24"/>
    </location>
</feature>
<feature type="region of interest" description="Disordered" evidence="1">
    <location>
        <begin position="84"/>
        <end position="119"/>
    </location>
</feature>
<feature type="compositionally biased region" description="Basic and acidic residues" evidence="1">
    <location>
        <begin position="109"/>
        <end position="119"/>
    </location>
</feature>
<organism evidence="2">
    <name type="scientific">Cacopsylla melanoneura</name>
    <dbReference type="NCBI Taxonomy" id="428564"/>
    <lineage>
        <taxon>Eukaryota</taxon>
        <taxon>Metazoa</taxon>
        <taxon>Ecdysozoa</taxon>
        <taxon>Arthropoda</taxon>
        <taxon>Hexapoda</taxon>
        <taxon>Insecta</taxon>
        <taxon>Pterygota</taxon>
        <taxon>Neoptera</taxon>
        <taxon>Paraneoptera</taxon>
        <taxon>Hemiptera</taxon>
        <taxon>Sternorrhyncha</taxon>
        <taxon>Psylloidea</taxon>
        <taxon>Psyllidae</taxon>
        <taxon>Psyllinae</taxon>
        <taxon>Cacopsylla</taxon>
    </lineage>
</organism>
<name>A0A8D8ZCC4_9HEMI</name>
<accession>A0A8D8ZCC4</accession>
<evidence type="ECO:0000313" key="2">
    <source>
        <dbReference type="EMBL" id="CAG6745233.1"/>
    </source>
</evidence>
<protein>
    <submittedName>
        <fullName evidence="2">Uncharacterized protein</fullName>
    </submittedName>
</protein>
<evidence type="ECO:0000256" key="1">
    <source>
        <dbReference type="SAM" id="MobiDB-lite"/>
    </source>
</evidence>
<reference evidence="2" key="1">
    <citation type="submission" date="2021-05" db="EMBL/GenBank/DDBJ databases">
        <authorList>
            <person name="Alioto T."/>
            <person name="Alioto T."/>
            <person name="Gomez Garrido J."/>
        </authorList>
    </citation>
    <scope>NUCLEOTIDE SEQUENCE</scope>
</reference>
<proteinExistence type="predicted"/>
<feature type="compositionally biased region" description="Polar residues" evidence="1">
    <location>
        <begin position="35"/>
        <end position="53"/>
    </location>
</feature>
<dbReference type="EMBL" id="HBUF01488172">
    <property type="protein sequence ID" value="CAG6745233.1"/>
    <property type="molecule type" value="Transcribed_RNA"/>
</dbReference>
<feature type="region of interest" description="Disordered" evidence="1">
    <location>
        <begin position="1"/>
        <end position="53"/>
    </location>
</feature>
<sequence length="119" mass="13213">MMGVRTEGIEGEHITERDMREKTGMIEAGRGSVEKASNQDKIPTSPLSPHISTSRFGGFMSLIILTKRRREALEGRLKQRLISGGKVLGSGSCRSLKDRENVPASNPLTEERRNNTGRY</sequence>
<dbReference type="AlphaFoldDB" id="A0A8D8ZCC4"/>